<reference evidence="1 2" key="1">
    <citation type="submission" date="2024-01" db="EMBL/GenBank/DDBJ databases">
        <authorList>
            <person name="Waweru B."/>
        </authorList>
    </citation>
    <scope>NUCLEOTIDE SEQUENCE [LARGE SCALE GENOMIC DNA]</scope>
</reference>
<accession>A0AAV1S3W4</accession>
<sequence length="55" mass="6117">NTAKKNLKTWDVVRRDGVVCPANMNPPFTVGKKKFFLNTSSHKIFRRASVGLLAG</sequence>
<dbReference type="EMBL" id="CAWUPB010001160">
    <property type="protein sequence ID" value="CAK7343948.1"/>
    <property type="molecule type" value="Genomic_DNA"/>
</dbReference>
<evidence type="ECO:0000313" key="2">
    <source>
        <dbReference type="Proteomes" id="UP001314170"/>
    </source>
</evidence>
<comment type="caution">
    <text evidence="1">The sequence shown here is derived from an EMBL/GenBank/DDBJ whole genome shotgun (WGS) entry which is preliminary data.</text>
</comment>
<keyword evidence="2" id="KW-1185">Reference proteome</keyword>
<organism evidence="1 2">
    <name type="scientific">Dovyalis caffra</name>
    <dbReference type="NCBI Taxonomy" id="77055"/>
    <lineage>
        <taxon>Eukaryota</taxon>
        <taxon>Viridiplantae</taxon>
        <taxon>Streptophyta</taxon>
        <taxon>Embryophyta</taxon>
        <taxon>Tracheophyta</taxon>
        <taxon>Spermatophyta</taxon>
        <taxon>Magnoliopsida</taxon>
        <taxon>eudicotyledons</taxon>
        <taxon>Gunneridae</taxon>
        <taxon>Pentapetalae</taxon>
        <taxon>rosids</taxon>
        <taxon>fabids</taxon>
        <taxon>Malpighiales</taxon>
        <taxon>Salicaceae</taxon>
        <taxon>Flacourtieae</taxon>
        <taxon>Dovyalis</taxon>
    </lineage>
</organism>
<gene>
    <name evidence="1" type="ORF">DCAF_LOCUS17571</name>
</gene>
<name>A0AAV1S3W4_9ROSI</name>
<feature type="non-terminal residue" evidence="1">
    <location>
        <position position="1"/>
    </location>
</feature>
<dbReference type="AlphaFoldDB" id="A0AAV1S3W4"/>
<protein>
    <submittedName>
        <fullName evidence="1">Uncharacterized protein</fullName>
    </submittedName>
</protein>
<dbReference type="Proteomes" id="UP001314170">
    <property type="component" value="Unassembled WGS sequence"/>
</dbReference>
<evidence type="ECO:0000313" key="1">
    <source>
        <dbReference type="EMBL" id="CAK7343948.1"/>
    </source>
</evidence>
<proteinExistence type="predicted"/>